<dbReference type="Pfam" id="PF01145">
    <property type="entry name" value="Band_7"/>
    <property type="match status" value="1"/>
</dbReference>
<dbReference type="GO" id="GO:0005886">
    <property type="term" value="C:plasma membrane"/>
    <property type="evidence" value="ECO:0007669"/>
    <property type="project" value="UniProtKB-ARBA"/>
</dbReference>
<comment type="similarity">
    <text evidence="1">Belongs to the band 7/mec-2 family.</text>
</comment>
<dbReference type="PANTHER" id="PTHR43327:SF10">
    <property type="entry name" value="STOMATIN-LIKE PROTEIN 2, MITOCHONDRIAL"/>
    <property type="match status" value="1"/>
</dbReference>
<evidence type="ECO:0000313" key="4">
    <source>
        <dbReference type="Proteomes" id="UP000886748"/>
    </source>
</evidence>
<dbReference type="CDD" id="cd08829">
    <property type="entry name" value="SPFH_paraslipin"/>
    <property type="match status" value="1"/>
</dbReference>
<dbReference type="PRINTS" id="PR00721">
    <property type="entry name" value="STOMATIN"/>
</dbReference>
<proteinExistence type="inferred from homology"/>
<reference evidence="3" key="1">
    <citation type="submission" date="2020-10" db="EMBL/GenBank/DDBJ databases">
        <authorList>
            <person name="Gilroy R."/>
        </authorList>
    </citation>
    <scope>NUCLEOTIDE SEQUENCE</scope>
    <source>
        <strain evidence="3">CHK154-7741</strain>
    </source>
</reference>
<dbReference type="SUPFAM" id="SSF117892">
    <property type="entry name" value="Band 7/SPFH domain"/>
    <property type="match status" value="1"/>
</dbReference>
<feature type="domain" description="Band 7" evidence="2">
    <location>
        <begin position="18"/>
        <end position="198"/>
    </location>
</feature>
<dbReference type="SMART" id="SM00244">
    <property type="entry name" value="PHB"/>
    <property type="match status" value="1"/>
</dbReference>
<gene>
    <name evidence="3" type="ORF">IAD26_01600</name>
</gene>
<dbReference type="GO" id="GO:0098552">
    <property type="term" value="C:side of membrane"/>
    <property type="evidence" value="ECO:0007669"/>
    <property type="project" value="UniProtKB-ARBA"/>
</dbReference>
<sequence>MGFLLLVLLILVIAYFSAGIKIIQQEEAMIIEKLGAFEKVLYAGFHIIIPFFEYPRKIQWKTSQRGPDGRTYSFYTEKTAIDLRESVMDIPRQNVITKDNVSISINALIYFQIMDAKSAVYRIQNLPEAIEKLTLTTMRNVIGDMVLDETLSSRDTINAKLRETLDEASNKWGVKVNRIELQEITPPADVQASMEKQVKAEREKRAAIYEAEGLKQAAILKAEGEKTAAINKAEGQKQSAILEAEGEKEAARLVAEGQAAARVKQAEAEATAINKTIEAIQDHGQPDKYLIAVRYLDTLKQMVEGENNKVVYMPYEATGILSSVDGIKQMLDGTKVQ</sequence>
<dbReference type="PANTHER" id="PTHR43327">
    <property type="entry name" value="STOMATIN-LIKE PROTEIN 2, MITOCHONDRIAL"/>
    <property type="match status" value="1"/>
</dbReference>
<dbReference type="InterPro" id="IPR050710">
    <property type="entry name" value="Band7/mec-2_domain"/>
</dbReference>
<dbReference type="Gene3D" id="3.30.479.30">
    <property type="entry name" value="Band 7 domain"/>
    <property type="match status" value="1"/>
</dbReference>
<organism evidence="3 4">
    <name type="scientific">Candidatus Limenecus avicola</name>
    <dbReference type="NCBI Taxonomy" id="2840847"/>
    <lineage>
        <taxon>Bacteria</taxon>
        <taxon>Bacillati</taxon>
        <taxon>Bacillota</taxon>
        <taxon>Clostridia</taxon>
        <taxon>Eubacteriales</taxon>
        <taxon>Clostridiaceae</taxon>
        <taxon>Clostridiaceae incertae sedis</taxon>
        <taxon>Candidatus Limenecus</taxon>
    </lineage>
</organism>
<evidence type="ECO:0000256" key="1">
    <source>
        <dbReference type="ARBA" id="ARBA00008164"/>
    </source>
</evidence>
<evidence type="ECO:0000313" key="3">
    <source>
        <dbReference type="EMBL" id="HIU91809.1"/>
    </source>
</evidence>
<reference evidence="3" key="2">
    <citation type="journal article" date="2021" name="PeerJ">
        <title>Extensive microbial diversity within the chicken gut microbiome revealed by metagenomics and culture.</title>
        <authorList>
            <person name="Gilroy R."/>
            <person name="Ravi A."/>
            <person name="Getino M."/>
            <person name="Pursley I."/>
            <person name="Horton D.L."/>
            <person name="Alikhan N.F."/>
            <person name="Baker D."/>
            <person name="Gharbi K."/>
            <person name="Hall N."/>
            <person name="Watson M."/>
            <person name="Adriaenssens E.M."/>
            <person name="Foster-Nyarko E."/>
            <person name="Jarju S."/>
            <person name="Secka A."/>
            <person name="Antonio M."/>
            <person name="Oren A."/>
            <person name="Chaudhuri R.R."/>
            <person name="La Ragione R."/>
            <person name="Hildebrand F."/>
            <person name="Pallen M.J."/>
        </authorList>
    </citation>
    <scope>NUCLEOTIDE SEQUENCE</scope>
    <source>
        <strain evidence="3">CHK154-7741</strain>
    </source>
</reference>
<dbReference type="AlphaFoldDB" id="A0A9D1SQV0"/>
<dbReference type="InterPro" id="IPR036013">
    <property type="entry name" value="Band_7/SPFH_dom_sf"/>
</dbReference>
<protein>
    <submittedName>
        <fullName evidence="3">SPFH/Band 7/PHB domain protein</fullName>
    </submittedName>
</protein>
<name>A0A9D1SQV0_9CLOT</name>
<dbReference type="InterPro" id="IPR001972">
    <property type="entry name" value="Stomatin_HflK_fam"/>
</dbReference>
<dbReference type="FunFam" id="3.30.479.30:FF:000004">
    <property type="entry name" value="Putative membrane protease family, stomatin"/>
    <property type="match status" value="1"/>
</dbReference>
<evidence type="ECO:0000259" key="2">
    <source>
        <dbReference type="SMART" id="SM00244"/>
    </source>
</evidence>
<accession>A0A9D1SQV0</accession>
<dbReference type="InterPro" id="IPR001107">
    <property type="entry name" value="Band_7"/>
</dbReference>
<dbReference type="Proteomes" id="UP000886748">
    <property type="component" value="Unassembled WGS sequence"/>
</dbReference>
<dbReference type="EMBL" id="DVOD01000013">
    <property type="protein sequence ID" value="HIU91809.1"/>
    <property type="molecule type" value="Genomic_DNA"/>
</dbReference>
<comment type="caution">
    <text evidence="3">The sequence shown here is derived from an EMBL/GenBank/DDBJ whole genome shotgun (WGS) entry which is preliminary data.</text>
</comment>